<feature type="region of interest" description="Disordered" evidence="1">
    <location>
        <begin position="1"/>
        <end position="20"/>
    </location>
</feature>
<sequence>MANMVSIFKKGKKKDPRNYRPVSLTSVPGKVVEKFILEGIEKHLKDNAVSGHSQHNFMRGKSCLSNSISFYNKFGLFYLKTYQSTVRLTFIVKTSIELWSMKTEGRFGKNDE</sequence>
<reference evidence="2" key="1">
    <citation type="submission" date="2019-10" db="EMBL/GenBank/DDBJ databases">
        <authorList>
            <person name="Soares A.E.R."/>
            <person name="Aleixo A."/>
            <person name="Schneider P."/>
            <person name="Miyaki C.Y."/>
            <person name="Schneider M.P."/>
            <person name="Mello C."/>
            <person name="Vasconcelos A.T.R."/>
        </authorList>
    </citation>
    <scope>NUCLEOTIDE SEQUENCE</scope>
    <source>
        <tissue evidence="2">Muscle</tissue>
    </source>
</reference>
<comment type="caution">
    <text evidence="2">The sequence shown here is derived from an EMBL/GenBank/DDBJ whole genome shotgun (WGS) entry which is preliminary data.</text>
</comment>
<evidence type="ECO:0000313" key="2">
    <source>
        <dbReference type="EMBL" id="KAJ7415370.1"/>
    </source>
</evidence>
<dbReference type="PANTHER" id="PTHR33395:SF22">
    <property type="entry name" value="REVERSE TRANSCRIPTASE DOMAIN-CONTAINING PROTEIN"/>
    <property type="match status" value="1"/>
</dbReference>
<gene>
    <name evidence="2" type="ORF">WISP_78576</name>
</gene>
<evidence type="ECO:0008006" key="4">
    <source>
        <dbReference type="Google" id="ProtNLM"/>
    </source>
</evidence>
<dbReference type="PANTHER" id="PTHR33395">
    <property type="entry name" value="TRANSCRIPTASE, PUTATIVE-RELATED-RELATED"/>
    <property type="match status" value="1"/>
</dbReference>
<proteinExistence type="predicted"/>
<evidence type="ECO:0000313" key="3">
    <source>
        <dbReference type="Proteomes" id="UP001145742"/>
    </source>
</evidence>
<evidence type="ECO:0000256" key="1">
    <source>
        <dbReference type="SAM" id="MobiDB-lite"/>
    </source>
</evidence>
<accession>A0ABQ9D5V2</accession>
<protein>
    <recommendedName>
        <fullName evidence="4">Reverse transcriptase domain-containing protein</fullName>
    </recommendedName>
</protein>
<dbReference type="EMBL" id="WHWB01033954">
    <property type="protein sequence ID" value="KAJ7415370.1"/>
    <property type="molecule type" value="Genomic_DNA"/>
</dbReference>
<keyword evidence="3" id="KW-1185">Reference proteome</keyword>
<name>A0ABQ9D5V2_9PASS</name>
<organism evidence="2 3">
    <name type="scientific">Willisornis vidua</name>
    <name type="common">Xingu scale-backed antbird</name>
    <dbReference type="NCBI Taxonomy" id="1566151"/>
    <lineage>
        <taxon>Eukaryota</taxon>
        <taxon>Metazoa</taxon>
        <taxon>Chordata</taxon>
        <taxon>Craniata</taxon>
        <taxon>Vertebrata</taxon>
        <taxon>Euteleostomi</taxon>
        <taxon>Archelosauria</taxon>
        <taxon>Archosauria</taxon>
        <taxon>Dinosauria</taxon>
        <taxon>Saurischia</taxon>
        <taxon>Theropoda</taxon>
        <taxon>Coelurosauria</taxon>
        <taxon>Aves</taxon>
        <taxon>Neognathae</taxon>
        <taxon>Neoaves</taxon>
        <taxon>Telluraves</taxon>
        <taxon>Australaves</taxon>
        <taxon>Passeriformes</taxon>
        <taxon>Thamnophilidae</taxon>
        <taxon>Willisornis</taxon>
    </lineage>
</organism>
<dbReference type="Proteomes" id="UP001145742">
    <property type="component" value="Unassembled WGS sequence"/>
</dbReference>